<protein>
    <submittedName>
        <fullName evidence="2">Uncharacterized protein</fullName>
    </submittedName>
</protein>
<name>A0A1V9X9K6_9ACAR</name>
<feature type="region of interest" description="Disordered" evidence="1">
    <location>
        <begin position="333"/>
        <end position="363"/>
    </location>
</feature>
<feature type="region of interest" description="Disordered" evidence="1">
    <location>
        <begin position="116"/>
        <end position="188"/>
    </location>
</feature>
<proteinExistence type="predicted"/>
<keyword evidence="3" id="KW-1185">Reference proteome</keyword>
<dbReference type="Proteomes" id="UP000192247">
    <property type="component" value="Unassembled WGS sequence"/>
</dbReference>
<dbReference type="AlphaFoldDB" id="A0A1V9X9K6"/>
<gene>
    <name evidence="2" type="ORF">BIW11_04224</name>
</gene>
<dbReference type="EMBL" id="MNPL01018622">
    <property type="protein sequence ID" value="OQR70071.1"/>
    <property type="molecule type" value="Genomic_DNA"/>
</dbReference>
<evidence type="ECO:0000313" key="3">
    <source>
        <dbReference type="Proteomes" id="UP000192247"/>
    </source>
</evidence>
<evidence type="ECO:0000313" key="2">
    <source>
        <dbReference type="EMBL" id="OQR70071.1"/>
    </source>
</evidence>
<organism evidence="2 3">
    <name type="scientific">Tropilaelaps mercedesae</name>
    <dbReference type="NCBI Taxonomy" id="418985"/>
    <lineage>
        <taxon>Eukaryota</taxon>
        <taxon>Metazoa</taxon>
        <taxon>Ecdysozoa</taxon>
        <taxon>Arthropoda</taxon>
        <taxon>Chelicerata</taxon>
        <taxon>Arachnida</taxon>
        <taxon>Acari</taxon>
        <taxon>Parasitiformes</taxon>
        <taxon>Mesostigmata</taxon>
        <taxon>Gamasina</taxon>
        <taxon>Dermanyssoidea</taxon>
        <taxon>Laelapidae</taxon>
        <taxon>Tropilaelaps</taxon>
    </lineage>
</organism>
<dbReference type="InParanoid" id="A0A1V9X9K6"/>
<comment type="caution">
    <text evidence="2">The sequence shown here is derived from an EMBL/GenBank/DDBJ whole genome shotgun (WGS) entry which is preliminary data.</text>
</comment>
<sequence>MSSLGHIGGPAGALSFLTGDPFSLSGLYGNYSGQKIQLPVNIWVEDAAATSAISSTVKIEPVEVGRLSQSDQPLDEAVGADLVDSVNPTLWAATTATTLSASHWPTASSTVISAVSRGATDHPRGSGVPVDHRQKPKCNRRTPSASRQASGRRDTIASNDSTLLEPQPAAILPTASPSTTPRPQRSAPLFLRPVRVQRVGAARPSTPRPHHPPTAGASASASAVDLARSATITVIPTNVVTIQGGGHIPTDTGSSTGRQIQLGQTLMAEAVDEFNVDPDSEEIRSLRTAPDYFLVDSGRVSPRQLSSPSPAFEYDRLQADDIAIDKQPLAGAAARAATTQTDHDLVEGGQKRTPGRPPNEVNSWDFERDFVDELYSDL</sequence>
<feature type="compositionally biased region" description="Basic and acidic residues" evidence="1">
    <location>
        <begin position="341"/>
        <end position="350"/>
    </location>
</feature>
<accession>A0A1V9X9K6</accession>
<feature type="compositionally biased region" description="Low complexity" evidence="1">
    <location>
        <begin position="213"/>
        <end position="222"/>
    </location>
</feature>
<evidence type="ECO:0000256" key="1">
    <source>
        <dbReference type="SAM" id="MobiDB-lite"/>
    </source>
</evidence>
<reference evidence="2 3" key="1">
    <citation type="journal article" date="2017" name="Gigascience">
        <title>Draft genome of the honey bee ectoparasitic mite, Tropilaelaps mercedesae, is shaped by the parasitic life history.</title>
        <authorList>
            <person name="Dong X."/>
            <person name="Armstrong S.D."/>
            <person name="Xia D."/>
            <person name="Makepeace B.L."/>
            <person name="Darby A.C."/>
            <person name="Kadowaki T."/>
        </authorList>
    </citation>
    <scope>NUCLEOTIDE SEQUENCE [LARGE SCALE GENOMIC DNA]</scope>
    <source>
        <strain evidence="2">Wuxi-XJTLU</strain>
    </source>
</reference>
<feature type="region of interest" description="Disordered" evidence="1">
    <location>
        <begin position="200"/>
        <end position="222"/>
    </location>
</feature>